<evidence type="ECO:0000259" key="1">
    <source>
        <dbReference type="Pfam" id="PF08241"/>
    </source>
</evidence>
<dbReference type="PANTHER" id="PTHR43591">
    <property type="entry name" value="METHYLTRANSFERASE"/>
    <property type="match status" value="1"/>
</dbReference>
<dbReference type="Gene3D" id="3.40.50.150">
    <property type="entry name" value="Vaccinia Virus protein VP39"/>
    <property type="match status" value="1"/>
</dbReference>
<reference evidence="2 3" key="1">
    <citation type="submission" date="2013-12" db="EMBL/GenBank/DDBJ databases">
        <title>Comparative genomics of Petrotoga isolates.</title>
        <authorList>
            <person name="Nesbo C.L."/>
            <person name="Charchuk R."/>
            <person name="Chow K."/>
        </authorList>
    </citation>
    <scope>NUCLEOTIDE SEQUENCE [LARGE SCALE GENOMIC DNA]</scope>
    <source>
        <strain evidence="2 3">DSM 14811</strain>
    </source>
</reference>
<comment type="caution">
    <text evidence="2">The sequence shown here is derived from an EMBL/GenBank/DDBJ whole genome shotgun (WGS) entry which is preliminary data.</text>
</comment>
<feature type="domain" description="Methyltransferase type 11" evidence="1">
    <location>
        <begin position="45"/>
        <end position="136"/>
    </location>
</feature>
<dbReference type="EMBL" id="AZRN01000021">
    <property type="protein sequence ID" value="PNR99424.1"/>
    <property type="molecule type" value="Genomic_DNA"/>
</dbReference>
<dbReference type="GO" id="GO:0008757">
    <property type="term" value="F:S-adenosylmethionine-dependent methyltransferase activity"/>
    <property type="evidence" value="ECO:0007669"/>
    <property type="project" value="InterPro"/>
</dbReference>
<keyword evidence="2" id="KW-0830">Ubiquinone</keyword>
<keyword evidence="3" id="KW-1185">Reference proteome</keyword>
<evidence type="ECO:0000313" key="2">
    <source>
        <dbReference type="EMBL" id="PNR99424.1"/>
    </source>
</evidence>
<protein>
    <submittedName>
        <fullName evidence="2">Ubiquinone biosynthesis protein UbiE</fullName>
    </submittedName>
</protein>
<dbReference type="AlphaFoldDB" id="A0A2K1P9F3"/>
<dbReference type="Pfam" id="PF08241">
    <property type="entry name" value="Methyltransf_11"/>
    <property type="match status" value="1"/>
</dbReference>
<dbReference type="InterPro" id="IPR029063">
    <property type="entry name" value="SAM-dependent_MTases_sf"/>
</dbReference>
<dbReference type="PANTHER" id="PTHR43591:SF24">
    <property type="entry name" value="2-METHOXY-6-POLYPRENYL-1,4-BENZOQUINOL METHYLASE, MITOCHONDRIAL"/>
    <property type="match status" value="1"/>
</dbReference>
<name>A0A2K1P9F3_9BACT</name>
<gene>
    <name evidence="2" type="ORF">X927_05460</name>
</gene>
<proteinExistence type="predicted"/>
<organism evidence="2 3">
    <name type="scientific">Petrotoga mexicana DSM 14811</name>
    <dbReference type="NCBI Taxonomy" id="1122954"/>
    <lineage>
        <taxon>Bacteria</taxon>
        <taxon>Thermotogati</taxon>
        <taxon>Thermotogota</taxon>
        <taxon>Thermotogae</taxon>
        <taxon>Petrotogales</taxon>
        <taxon>Petrotogaceae</taxon>
        <taxon>Petrotoga</taxon>
    </lineage>
</organism>
<dbReference type="SUPFAM" id="SSF53335">
    <property type="entry name" value="S-adenosyl-L-methionine-dependent methyltransferases"/>
    <property type="match status" value="1"/>
</dbReference>
<dbReference type="CDD" id="cd02440">
    <property type="entry name" value="AdoMet_MTases"/>
    <property type="match status" value="1"/>
</dbReference>
<dbReference type="Proteomes" id="UP000236604">
    <property type="component" value="Unassembled WGS sequence"/>
</dbReference>
<dbReference type="RefSeq" id="WP_103077053.1">
    <property type="nucleotide sequence ID" value="NZ_AZRN01000021.1"/>
</dbReference>
<evidence type="ECO:0000313" key="3">
    <source>
        <dbReference type="Proteomes" id="UP000236604"/>
    </source>
</evidence>
<accession>A0A2K1P9F3</accession>
<dbReference type="InterPro" id="IPR013216">
    <property type="entry name" value="Methyltransf_11"/>
</dbReference>
<sequence>MSAFSKRIADSYDSWYKSRLGEFVDEIERKVVMDLAKPQKNEKVLDLGCGTGIYSLLFLNMGLKVTGIDQSDFMLEKARKKTNKINFIKADAYNLPFPNESFDLVVSVTMFEFLDDPQKGAREAYRVLSPGGRLVICVIGAKSTWAKQYREKAKTEDESPYKAARFYTLEEVLNFIPEVSYSDYSIALHFGPDADLNNKELLLKKEMHGQRVKDDTGGFICVRWDKQGNKKSK</sequence>